<reference evidence="2" key="1">
    <citation type="submission" date="2020-04" db="EMBL/GenBank/DDBJ databases">
        <title>Deep metagenomics examines the oral microbiome during advanced dental caries in children, revealing novel taxa and co-occurrences with host molecules.</title>
        <authorList>
            <person name="Baker J.L."/>
            <person name="Morton J.T."/>
            <person name="Dinis M."/>
            <person name="Alvarez R."/>
            <person name="Tran N.C."/>
            <person name="Knight R."/>
            <person name="Edlund A."/>
        </authorList>
    </citation>
    <scope>NUCLEOTIDE SEQUENCE</scope>
    <source>
        <strain evidence="2">JCVI_47_bin.4</strain>
    </source>
</reference>
<proteinExistence type="predicted"/>
<feature type="compositionally biased region" description="Basic and acidic residues" evidence="1">
    <location>
        <begin position="319"/>
        <end position="343"/>
    </location>
</feature>
<comment type="caution">
    <text evidence="2">The sequence shown here is derived from an EMBL/GenBank/DDBJ whole genome shotgun (WGS) entry which is preliminary data.</text>
</comment>
<organism evidence="2 3">
    <name type="scientific">Rothia dentocariosa</name>
    <dbReference type="NCBI Taxonomy" id="2047"/>
    <lineage>
        <taxon>Bacteria</taxon>
        <taxon>Bacillati</taxon>
        <taxon>Actinomycetota</taxon>
        <taxon>Actinomycetes</taxon>
        <taxon>Micrococcales</taxon>
        <taxon>Micrococcaceae</taxon>
        <taxon>Rothia</taxon>
    </lineage>
</organism>
<dbReference type="AlphaFoldDB" id="A0A930KS50"/>
<feature type="region of interest" description="Disordered" evidence="1">
    <location>
        <begin position="393"/>
        <end position="421"/>
    </location>
</feature>
<feature type="compositionally biased region" description="Polar residues" evidence="1">
    <location>
        <begin position="399"/>
        <end position="410"/>
    </location>
</feature>
<gene>
    <name evidence="2" type="ORF">HXO56_12150</name>
</gene>
<accession>A0A930KS50</accession>
<evidence type="ECO:0000256" key="1">
    <source>
        <dbReference type="SAM" id="MobiDB-lite"/>
    </source>
</evidence>
<feature type="region of interest" description="Disordered" evidence="1">
    <location>
        <begin position="313"/>
        <end position="343"/>
    </location>
</feature>
<evidence type="ECO:0000313" key="3">
    <source>
        <dbReference type="Proteomes" id="UP000769484"/>
    </source>
</evidence>
<dbReference type="Pfam" id="PF12686">
    <property type="entry name" value="DUF3800"/>
    <property type="match status" value="1"/>
</dbReference>
<dbReference type="InterPro" id="IPR024524">
    <property type="entry name" value="DUF3800"/>
</dbReference>
<dbReference type="Proteomes" id="UP000769484">
    <property type="component" value="Unassembled WGS sequence"/>
</dbReference>
<evidence type="ECO:0000313" key="2">
    <source>
        <dbReference type="EMBL" id="MBF1650803.1"/>
    </source>
</evidence>
<name>A0A930KS50_9MICC</name>
<protein>
    <submittedName>
        <fullName evidence="2">DUF3800 domain-containing protein</fullName>
    </submittedName>
</protein>
<sequence length="421" mass="48058">MSRRRSAEKLFSSHINRSRHIKYPNFLRFVADTDRIAFIDETYHKPTTDTQGKKRKIQQGYFALSACVVEATDIPDLREALKDTIGGYSYWHTTEAFQDYGLEHREKHWLIKDNILPMLYSVSDYAIPNNNVITLHTHIPYLSDEKNMEGARAETLTALMKKLTRRDLPVSTFVFESRDNGEGDKIDRATLKRLKKGNIIPQDVKVNFTSPTEEPLLWAADLQAWSTSRLIRENDTFWLEDAQLLHTIYDTHTLAKLELNEIAKIYESRTIDPTQAALENVSSGSLLYMQAGGLIRQENNSLYTPAARAKRLLSGPNADEGKNESYRRAQSESESQRIDPHHARDLAIGRGYTTVLQNMAAQELSSRAAQNELPDEAQRIYQSLEASFGLLKKRLPKNTLKSNRPNRITNPQPPDKGQSLE</sequence>
<dbReference type="EMBL" id="JABZXJ010000125">
    <property type="protein sequence ID" value="MBF1650803.1"/>
    <property type="molecule type" value="Genomic_DNA"/>
</dbReference>